<reference evidence="1" key="1">
    <citation type="submission" date="2019-08" db="EMBL/GenBank/DDBJ databases">
        <authorList>
            <person name="Kucharzyk K."/>
            <person name="Murdoch R.W."/>
            <person name="Higgins S."/>
            <person name="Loffler F."/>
        </authorList>
    </citation>
    <scope>NUCLEOTIDE SEQUENCE</scope>
</reference>
<gene>
    <name evidence="1" type="ORF">SDC9_75099</name>
</gene>
<dbReference type="EMBL" id="VSSQ01005290">
    <property type="protein sequence ID" value="MPM28573.1"/>
    <property type="molecule type" value="Genomic_DNA"/>
</dbReference>
<evidence type="ECO:0000313" key="1">
    <source>
        <dbReference type="EMBL" id="MPM28573.1"/>
    </source>
</evidence>
<name>A0A644YQ14_9ZZZZ</name>
<proteinExistence type="predicted"/>
<organism evidence="1">
    <name type="scientific">bioreactor metagenome</name>
    <dbReference type="NCBI Taxonomy" id="1076179"/>
    <lineage>
        <taxon>unclassified sequences</taxon>
        <taxon>metagenomes</taxon>
        <taxon>ecological metagenomes</taxon>
    </lineage>
</organism>
<accession>A0A644YQ14</accession>
<comment type="caution">
    <text evidence="1">The sequence shown here is derived from an EMBL/GenBank/DDBJ whole genome shotgun (WGS) entry which is preliminary data.</text>
</comment>
<protein>
    <submittedName>
        <fullName evidence="1">Uncharacterized protein</fullName>
    </submittedName>
</protein>
<dbReference type="AlphaFoldDB" id="A0A644YQ14"/>
<sequence length="143" mass="16230">MGEEMIYKILTHLEAMNERLHSLENDISGIRDSQVRLETEVTAVRSGQGNLDKDIAAVKASQLKLENNLTAKVEVLFDGWQQHEDYAVRNTSQLDRLEAKLDNLAITTARMHAIQDHHTELLNILTTRSVNNETEILALKRAK</sequence>